<evidence type="ECO:0000313" key="2">
    <source>
        <dbReference type="Proteomes" id="UP000054144"/>
    </source>
</evidence>
<dbReference type="EMBL" id="KN882105">
    <property type="protein sequence ID" value="KIY43319.1"/>
    <property type="molecule type" value="Genomic_DNA"/>
</dbReference>
<sequence length="114" mass="12201">MPGTLNVGISTVSSSGTSFCEDQSLLPATCTYNTPSTNIVRNQRKVQDVEEKSKGAVVDRVARLVPKNAARMLRGKLESPGVVGIVDDGVNINRREYESCGEDAASEEHSHPGL</sequence>
<protein>
    <submittedName>
        <fullName evidence="1">Uncharacterized protein</fullName>
    </submittedName>
</protein>
<accession>A0A0D7A1M7</accession>
<evidence type="ECO:0000313" key="1">
    <source>
        <dbReference type="EMBL" id="KIY43319.1"/>
    </source>
</evidence>
<keyword evidence="2" id="KW-1185">Reference proteome</keyword>
<dbReference type="Proteomes" id="UP000054144">
    <property type="component" value="Unassembled WGS sequence"/>
</dbReference>
<reference evidence="1 2" key="1">
    <citation type="journal article" date="2015" name="Fungal Genet. Biol.">
        <title>Evolution of novel wood decay mechanisms in Agaricales revealed by the genome sequences of Fistulina hepatica and Cylindrobasidium torrendii.</title>
        <authorList>
            <person name="Floudas D."/>
            <person name="Held B.W."/>
            <person name="Riley R."/>
            <person name="Nagy L.G."/>
            <person name="Koehler G."/>
            <person name="Ransdell A.S."/>
            <person name="Younus H."/>
            <person name="Chow J."/>
            <person name="Chiniquy J."/>
            <person name="Lipzen A."/>
            <person name="Tritt A."/>
            <person name="Sun H."/>
            <person name="Haridas S."/>
            <person name="LaButti K."/>
            <person name="Ohm R.A."/>
            <person name="Kues U."/>
            <person name="Blanchette R.A."/>
            <person name="Grigoriev I.V."/>
            <person name="Minto R.E."/>
            <person name="Hibbett D.S."/>
        </authorList>
    </citation>
    <scope>NUCLEOTIDE SEQUENCE [LARGE SCALE GENOMIC DNA]</scope>
    <source>
        <strain evidence="1 2">ATCC 64428</strain>
    </source>
</reference>
<proteinExistence type="predicted"/>
<name>A0A0D7A1M7_9AGAR</name>
<gene>
    <name evidence="1" type="ORF">FISHEDRAFT_62784</name>
</gene>
<dbReference type="AlphaFoldDB" id="A0A0D7A1M7"/>
<organism evidence="1 2">
    <name type="scientific">Fistulina hepatica ATCC 64428</name>
    <dbReference type="NCBI Taxonomy" id="1128425"/>
    <lineage>
        <taxon>Eukaryota</taxon>
        <taxon>Fungi</taxon>
        <taxon>Dikarya</taxon>
        <taxon>Basidiomycota</taxon>
        <taxon>Agaricomycotina</taxon>
        <taxon>Agaricomycetes</taxon>
        <taxon>Agaricomycetidae</taxon>
        <taxon>Agaricales</taxon>
        <taxon>Fistulinaceae</taxon>
        <taxon>Fistulina</taxon>
    </lineage>
</organism>